<dbReference type="Proteomes" id="UP001054945">
    <property type="component" value="Unassembled WGS sequence"/>
</dbReference>
<proteinExistence type="predicted"/>
<dbReference type="AlphaFoldDB" id="A0AAV4TMN6"/>
<evidence type="ECO:0000313" key="2">
    <source>
        <dbReference type="EMBL" id="GIY46761.1"/>
    </source>
</evidence>
<reference evidence="2 3" key="1">
    <citation type="submission" date="2021-06" db="EMBL/GenBank/DDBJ databases">
        <title>Caerostris extrusa draft genome.</title>
        <authorList>
            <person name="Kono N."/>
            <person name="Arakawa K."/>
        </authorList>
    </citation>
    <scope>NUCLEOTIDE SEQUENCE [LARGE SCALE GENOMIC DNA]</scope>
</reference>
<feature type="transmembrane region" description="Helical" evidence="1">
    <location>
        <begin position="75"/>
        <end position="94"/>
    </location>
</feature>
<sequence length="97" mass="10496">MCFHALCLTCDTSEHARTPPLPEILYRIEGSRVRNDQGSNNGNCASAERKWGGLAAEIKSMSPCLLLKGPMNMDVKLSLIVLLTLGSFGYLGVVEKG</sequence>
<accession>A0AAV4TMN6</accession>
<comment type="caution">
    <text evidence="2">The sequence shown here is derived from an EMBL/GenBank/DDBJ whole genome shotgun (WGS) entry which is preliminary data.</text>
</comment>
<organism evidence="2 3">
    <name type="scientific">Caerostris extrusa</name>
    <name type="common">Bark spider</name>
    <name type="synonym">Caerostris bankana</name>
    <dbReference type="NCBI Taxonomy" id="172846"/>
    <lineage>
        <taxon>Eukaryota</taxon>
        <taxon>Metazoa</taxon>
        <taxon>Ecdysozoa</taxon>
        <taxon>Arthropoda</taxon>
        <taxon>Chelicerata</taxon>
        <taxon>Arachnida</taxon>
        <taxon>Araneae</taxon>
        <taxon>Araneomorphae</taxon>
        <taxon>Entelegynae</taxon>
        <taxon>Araneoidea</taxon>
        <taxon>Araneidae</taxon>
        <taxon>Caerostris</taxon>
    </lineage>
</organism>
<keyword evidence="1" id="KW-0472">Membrane</keyword>
<evidence type="ECO:0000256" key="1">
    <source>
        <dbReference type="SAM" id="Phobius"/>
    </source>
</evidence>
<dbReference type="EMBL" id="BPLR01011477">
    <property type="protein sequence ID" value="GIY46761.1"/>
    <property type="molecule type" value="Genomic_DNA"/>
</dbReference>
<keyword evidence="1" id="KW-1133">Transmembrane helix</keyword>
<protein>
    <submittedName>
        <fullName evidence="2">Uncharacterized protein</fullName>
    </submittedName>
</protein>
<keyword evidence="3" id="KW-1185">Reference proteome</keyword>
<name>A0AAV4TMN6_CAEEX</name>
<evidence type="ECO:0000313" key="3">
    <source>
        <dbReference type="Proteomes" id="UP001054945"/>
    </source>
</evidence>
<keyword evidence="1" id="KW-0812">Transmembrane</keyword>
<gene>
    <name evidence="2" type="ORF">CEXT_422511</name>
</gene>